<dbReference type="EMBL" id="UINC01151189">
    <property type="protein sequence ID" value="SVD44646.1"/>
    <property type="molecule type" value="Genomic_DNA"/>
</dbReference>
<evidence type="ECO:0000259" key="1">
    <source>
        <dbReference type="Pfam" id="PF01210"/>
    </source>
</evidence>
<evidence type="ECO:0000313" key="2">
    <source>
        <dbReference type="EMBL" id="SVD44646.1"/>
    </source>
</evidence>
<dbReference type="Pfam" id="PF01210">
    <property type="entry name" value="NAD_Gly3P_dh_N"/>
    <property type="match status" value="1"/>
</dbReference>
<dbReference type="PANTHER" id="PTHR11728">
    <property type="entry name" value="GLYCEROL-3-PHOSPHATE DEHYDROGENASE"/>
    <property type="match status" value="1"/>
</dbReference>
<reference evidence="2" key="1">
    <citation type="submission" date="2018-05" db="EMBL/GenBank/DDBJ databases">
        <authorList>
            <person name="Lanie J.A."/>
            <person name="Ng W.-L."/>
            <person name="Kazmierczak K.M."/>
            <person name="Andrzejewski T.M."/>
            <person name="Davidsen T.M."/>
            <person name="Wayne K.J."/>
            <person name="Tettelin H."/>
            <person name="Glass J.I."/>
            <person name="Rusch D."/>
            <person name="Podicherti R."/>
            <person name="Tsui H.-C.T."/>
            <person name="Winkler M.E."/>
        </authorList>
    </citation>
    <scope>NUCLEOTIDE SEQUENCE</scope>
</reference>
<organism evidence="2">
    <name type="scientific">marine metagenome</name>
    <dbReference type="NCBI Taxonomy" id="408172"/>
    <lineage>
        <taxon>unclassified sequences</taxon>
        <taxon>metagenomes</taxon>
        <taxon>ecological metagenomes</taxon>
    </lineage>
</organism>
<dbReference type="Gene3D" id="3.40.50.720">
    <property type="entry name" value="NAD(P)-binding Rossmann-like Domain"/>
    <property type="match status" value="1"/>
</dbReference>
<dbReference type="GO" id="GO:0046168">
    <property type="term" value="P:glycerol-3-phosphate catabolic process"/>
    <property type="evidence" value="ECO:0007669"/>
    <property type="project" value="InterPro"/>
</dbReference>
<dbReference type="PANTHER" id="PTHR11728:SF1">
    <property type="entry name" value="GLYCEROL-3-PHOSPHATE DEHYDROGENASE [NAD(+)] 2, CHLOROPLASTIC"/>
    <property type="match status" value="1"/>
</dbReference>
<feature type="domain" description="Glycerol-3-phosphate dehydrogenase NAD-dependent N-terminal" evidence="1">
    <location>
        <begin position="8"/>
        <end position="94"/>
    </location>
</feature>
<name>A0A382VDQ0_9ZZZZ</name>
<accession>A0A382VDQ0</accession>
<dbReference type="InterPro" id="IPR011128">
    <property type="entry name" value="G3P_DH_NAD-dep_N"/>
</dbReference>
<dbReference type="GO" id="GO:0051287">
    <property type="term" value="F:NAD binding"/>
    <property type="evidence" value="ECO:0007669"/>
    <property type="project" value="InterPro"/>
</dbReference>
<dbReference type="SUPFAM" id="SSF51735">
    <property type="entry name" value="NAD(P)-binding Rossmann-fold domains"/>
    <property type="match status" value="1"/>
</dbReference>
<dbReference type="GO" id="GO:0047952">
    <property type="term" value="F:glycerol-3-phosphate dehydrogenase [NAD(P)+] activity"/>
    <property type="evidence" value="ECO:0007669"/>
    <property type="project" value="TreeGrafter"/>
</dbReference>
<feature type="non-terminal residue" evidence="2">
    <location>
        <position position="95"/>
    </location>
</feature>
<protein>
    <recommendedName>
        <fullName evidence="1">Glycerol-3-phosphate dehydrogenase NAD-dependent N-terminal domain-containing protein</fullName>
    </recommendedName>
</protein>
<sequence>MAKESFLVIGAGAWGTALSIRLAKNGLDVSLTSRDKETLSAINKTNENKKYLPGIKIPESINIENEILPCVANSSYILLCVKSTAFKKIAAELNT</sequence>
<proteinExistence type="predicted"/>
<gene>
    <name evidence="2" type="ORF">METZ01_LOCUS397500</name>
</gene>
<dbReference type="InterPro" id="IPR036291">
    <property type="entry name" value="NAD(P)-bd_dom_sf"/>
</dbReference>
<dbReference type="GO" id="GO:0005829">
    <property type="term" value="C:cytosol"/>
    <property type="evidence" value="ECO:0007669"/>
    <property type="project" value="TreeGrafter"/>
</dbReference>
<dbReference type="AlphaFoldDB" id="A0A382VDQ0"/>